<gene>
    <name evidence="12" type="ORF">QYE76_038569</name>
</gene>
<dbReference type="InterPro" id="IPR017972">
    <property type="entry name" value="Cyt_P450_CS"/>
</dbReference>
<protein>
    <recommendedName>
        <fullName evidence="14">Cytochrome P450 716B1</fullName>
    </recommendedName>
</protein>
<evidence type="ECO:0000256" key="9">
    <source>
        <dbReference type="ARBA" id="ARBA00029441"/>
    </source>
</evidence>
<evidence type="ECO:0000256" key="3">
    <source>
        <dbReference type="ARBA" id="ARBA00010617"/>
    </source>
</evidence>
<evidence type="ECO:0000256" key="5">
    <source>
        <dbReference type="ARBA" id="ARBA00022723"/>
    </source>
</evidence>
<evidence type="ECO:0000256" key="7">
    <source>
        <dbReference type="ARBA" id="ARBA00023002"/>
    </source>
</evidence>
<dbReference type="InterPro" id="IPR001128">
    <property type="entry name" value="Cyt_P450"/>
</dbReference>
<accession>A0AAD8T8A2</accession>
<reference evidence="12" key="1">
    <citation type="submission" date="2023-07" db="EMBL/GenBank/DDBJ databases">
        <title>A chromosome-level genome assembly of Lolium multiflorum.</title>
        <authorList>
            <person name="Chen Y."/>
            <person name="Copetti D."/>
            <person name="Kolliker R."/>
            <person name="Studer B."/>
        </authorList>
    </citation>
    <scope>NUCLEOTIDE SEQUENCE</scope>
    <source>
        <strain evidence="12">02402/16</strain>
        <tissue evidence="12">Leaf</tissue>
    </source>
</reference>
<dbReference type="EMBL" id="JAUUTY010000002">
    <property type="protein sequence ID" value="KAK1677721.1"/>
    <property type="molecule type" value="Genomic_DNA"/>
</dbReference>
<keyword evidence="10 11" id="KW-0349">Heme</keyword>
<dbReference type="Gene3D" id="1.10.630.10">
    <property type="entry name" value="Cytochrome P450"/>
    <property type="match status" value="1"/>
</dbReference>
<keyword evidence="5 10" id="KW-0479">Metal-binding</keyword>
<dbReference type="InterPro" id="IPR036396">
    <property type="entry name" value="Cyt_P450_sf"/>
</dbReference>
<evidence type="ECO:0000256" key="2">
    <source>
        <dbReference type="ARBA" id="ARBA00004972"/>
    </source>
</evidence>
<dbReference type="PRINTS" id="PR00463">
    <property type="entry name" value="EP450I"/>
</dbReference>
<keyword evidence="6" id="KW-0472">Membrane</keyword>
<dbReference type="GO" id="GO:0016705">
    <property type="term" value="F:oxidoreductase activity, acting on paired donors, with incorporation or reduction of molecular oxygen"/>
    <property type="evidence" value="ECO:0007669"/>
    <property type="project" value="InterPro"/>
</dbReference>
<comment type="similarity">
    <text evidence="3 11">Belongs to the cytochrome P450 family.</text>
</comment>
<keyword evidence="11" id="KW-0503">Monooxygenase</keyword>
<dbReference type="FunFam" id="1.10.630.10:FF:000022">
    <property type="entry name" value="Taxadiene 5-alpha hydroxylase"/>
    <property type="match status" value="1"/>
</dbReference>
<comment type="cofactor">
    <cofactor evidence="1 10">
        <name>heme</name>
        <dbReference type="ChEBI" id="CHEBI:30413"/>
    </cofactor>
</comment>
<organism evidence="12 13">
    <name type="scientific">Lolium multiflorum</name>
    <name type="common">Italian ryegrass</name>
    <name type="synonym">Lolium perenne subsp. multiflorum</name>
    <dbReference type="NCBI Taxonomy" id="4521"/>
    <lineage>
        <taxon>Eukaryota</taxon>
        <taxon>Viridiplantae</taxon>
        <taxon>Streptophyta</taxon>
        <taxon>Embryophyta</taxon>
        <taxon>Tracheophyta</taxon>
        <taxon>Spermatophyta</taxon>
        <taxon>Magnoliopsida</taxon>
        <taxon>Liliopsida</taxon>
        <taxon>Poales</taxon>
        <taxon>Poaceae</taxon>
        <taxon>BOP clade</taxon>
        <taxon>Pooideae</taxon>
        <taxon>Poodae</taxon>
        <taxon>Poeae</taxon>
        <taxon>Poeae Chloroplast Group 2 (Poeae type)</taxon>
        <taxon>Loliodinae</taxon>
        <taxon>Loliinae</taxon>
        <taxon>Lolium</taxon>
    </lineage>
</organism>
<dbReference type="InterPro" id="IPR002401">
    <property type="entry name" value="Cyt_P450_E_grp-I"/>
</dbReference>
<dbReference type="Proteomes" id="UP001231189">
    <property type="component" value="Unassembled WGS sequence"/>
</dbReference>
<comment type="caution">
    <text evidence="12">The sequence shown here is derived from an EMBL/GenBank/DDBJ whole genome shotgun (WGS) entry which is preliminary data.</text>
</comment>
<sequence length="528" mass="59287">MSSPYRRSRVSARPGRSWHKEYNFGYYNATGQYKVVHLPCRQDQGDAQGVHVVGGILERGLTVTASAIAIHLLIKVRKSGPANLPPGSLGLPVIGQTLGVLRAARANSGNRWIQDRVDIHGPVWKASVLCTPTVFLTGPAANKFVFFSSALRARTPRSFRRIFGDKSIVDMHGEDHRRIRGALMEFLKPDMLKLYVGRVDGQVRRHLRENWRGRTTVRVLPLMKRLTFDVVSELLLGLETGAVRDALVEDFRRMVEGVFAVPVNFPFTTFHRSLVASRRARLLLEGITRDKKAMLGLGKASPSSDLITRLLSLTDGHGEQLLTDEEIVDNGMFALVAGHDTTSMLMASMVRHLASDPATLAAMVQEHEEIASNKGEGEALTWEDLLKMKLTWRVAQETLRIDPPFFGNVRTSLEDIEFDGYRIPKGWQVFWTAKVTHMDPRIFHEPAQFDPSRFESQSPVTPPCSFVAFGGGPRICPAIEFTKMETLVTMHYLVRHFRWMLCCNPVLSPLHGLPIELEHRASLCIRPE</sequence>
<dbReference type="PANTHER" id="PTHR24286">
    <property type="entry name" value="CYTOCHROME P450 26"/>
    <property type="match status" value="1"/>
</dbReference>
<dbReference type="PROSITE" id="PS00086">
    <property type="entry name" value="CYTOCHROME_P450"/>
    <property type="match status" value="1"/>
</dbReference>
<dbReference type="GO" id="GO:0005506">
    <property type="term" value="F:iron ion binding"/>
    <property type="evidence" value="ECO:0007669"/>
    <property type="project" value="InterPro"/>
</dbReference>
<comment type="pathway">
    <text evidence="2">Hormone biosynthesis.</text>
</comment>
<evidence type="ECO:0000313" key="13">
    <source>
        <dbReference type="Proteomes" id="UP001231189"/>
    </source>
</evidence>
<evidence type="ECO:0000256" key="11">
    <source>
        <dbReference type="RuleBase" id="RU000461"/>
    </source>
</evidence>
<dbReference type="Pfam" id="PF00067">
    <property type="entry name" value="p450"/>
    <property type="match status" value="1"/>
</dbReference>
<dbReference type="CDD" id="cd11043">
    <property type="entry name" value="CYP90-like"/>
    <property type="match status" value="1"/>
</dbReference>
<evidence type="ECO:0000313" key="12">
    <source>
        <dbReference type="EMBL" id="KAK1677721.1"/>
    </source>
</evidence>
<keyword evidence="4" id="KW-0812">Transmembrane</keyword>
<dbReference type="SUPFAM" id="SSF48264">
    <property type="entry name" value="Cytochrome P450"/>
    <property type="match status" value="1"/>
</dbReference>
<evidence type="ECO:0008006" key="14">
    <source>
        <dbReference type="Google" id="ProtNLM"/>
    </source>
</evidence>
<comment type="pathway">
    <text evidence="9">Plant hormone biosynthesis.</text>
</comment>
<proteinExistence type="inferred from homology"/>
<dbReference type="GO" id="GO:0020037">
    <property type="term" value="F:heme binding"/>
    <property type="evidence" value="ECO:0007669"/>
    <property type="project" value="InterPro"/>
</dbReference>
<dbReference type="AlphaFoldDB" id="A0AAD8T8A2"/>
<dbReference type="GO" id="GO:0016125">
    <property type="term" value="P:sterol metabolic process"/>
    <property type="evidence" value="ECO:0007669"/>
    <property type="project" value="TreeGrafter"/>
</dbReference>
<evidence type="ECO:0000256" key="8">
    <source>
        <dbReference type="ARBA" id="ARBA00023004"/>
    </source>
</evidence>
<evidence type="ECO:0000256" key="1">
    <source>
        <dbReference type="ARBA" id="ARBA00001971"/>
    </source>
</evidence>
<keyword evidence="6" id="KW-1133">Transmembrane helix</keyword>
<dbReference type="GO" id="GO:0004497">
    <property type="term" value="F:monooxygenase activity"/>
    <property type="evidence" value="ECO:0007669"/>
    <property type="project" value="UniProtKB-KW"/>
</dbReference>
<evidence type="ECO:0000256" key="10">
    <source>
        <dbReference type="PIRSR" id="PIRSR602401-1"/>
    </source>
</evidence>
<evidence type="ECO:0000256" key="6">
    <source>
        <dbReference type="ARBA" id="ARBA00022989"/>
    </source>
</evidence>
<dbReference type="PANTHER" id="PTHR24286:SF335">
    <property type="entry name" value="OS07G0518100 PROTEIN"/>
    <property type="match status" value="1"/>
</dbReference>
<feature type="binding site" description="axial binding residue" evidence="10">
    <location>
        <position position="476"/>
    </location>
    <ligand>
        <name>heme</name>
        <dbReference type="ChEBI" id="CHEBI:30413"/>
    </ligand>
    <ligandPart>
        <name>Fe</name>
        <dbReference type="ChEBI" id="CHEBI:18248"/>
    </ligandPart>
</feature>
<keyword evidence="8 10" id="KW-0408">Iron</keyword>
<name>A0AAD8T8A2_LOLMU</name>
<keyword evidence="7 11" id="KW-0560">Oxidoreductase</keyword>
<evidence type="ECO:0000256" key="4">
    <source>
        <dbReference type="ARBA" id="ARBA00022692"/>
    </source>
</evidence>
<keyword evidence="13" id="KW-1185">Reference proteome</keyword>